<reference evidence="1 2" key="1">
    <citation type="journal article" date="2021" name="Elife">
        <title>Chloroplast acquisition without the gene transfer in kleptoplastic sea slugs, Plakobranchus ocellatus.</title>
        <authorList>
            <person name="Maeda T."/>
            <person name="Takahashi S."/>
            <person name="Yoshida T."/>
            <person name="Shimamura S."/>
            <person name="Takaki Y."/>
            <person name="Nagai Y."/>
            <person name="Toyoda A."/>
            <person name="Suzuki Y."/>
            <person name="Arimoto A."/>
            <person name="Ishii H."/>
            <person name="Satoh N."/>
            <person name="Nishiyama T."/>
            <person name="Hasebe M."/>
            <person name="Maruyama T."/>
            <person name="Minagawa J."/>
            <person name="Obokata J."/>
            <person name="Shigenobu S."/>
        </authorList>
    </citation>
    <scope>NUCLEOTIDE SEQUENCE [LARGE SCALE GENOMIC DNA]</scope>
</reference>
<accession>A0AAV4JE11</accession>
<name>A0AAV4JE11_9GAST</name>
<protein>
    <submittedName>
        <fullName evidence="1">Uncharacterized protein</fullName>
    </submittedName>
</protein>
<keyword evidence="2" id="KW-1185">Reference proteome</keyword>
<evidence type="ECO:0000313" key="2">
    <source>
        <dbReference type="Proteomes" id="UP000762676"/>
    </source>
</evidence>
<sequence length="100" mass="11391">MQRSINQPDSEKSDAAKEIVAHLEQAAKERSLYQYNSVRQKAQNSVSAGSKLKAHEASSFQGVSHYSFDFAQQVLHMYSTAARSYIFQNSKKVWLVWCEC</sequence>
<proteinExistence type="predicted"/>
<evidence type="ECO:0000313" key="1">
    <source>
        <dbReference type="EMBL" id="GFS19687.1"/>
    </source>
</evidence>
<organism evidence="1 2">
    <name type="scientific">Elysia marginata</name>
    <dbReference type="NCBI Taxonomy" id="1093978"/>
    <lineage>
        <taxon>Eukaryota</taxon>
        <taxon>Metazoa</taxon>
        <taxon>Spiralia</taxon>
        <taxon>Lophotrochozoa</taxon>
        <taxon>Mollusca</taxon>
        <taxon>Gastropoda</taxon>
        <taxon>Heterobranchia</taxon>
        <taxon>Euthyneura</taxon>
        <taxon>Panpulmonata</taxon>
        <taxon>Sacoglossa</taxon>
        <taxon>Placobranchoidea</taxon>
        <taxon>Plakobranchidae</taxon>
        <taxon>Elysia</taxon>
    </lineage>
</organism>
<dbReference type="AlphaFoldDB" id="A0AAV4JE11"/>
<gene>
    <name evidence="1" type="ORF">ElyMa_001550900</name>
</gene>
<comment type="caution">
    <text evidence="1">The sequence shown here is derived from an EMBL/GenBank/DDBJ whole genome shotgun (WGS) entry which is preliminary data.</text>
</comment>
<dbReference type="Proteomes" id="UP000762676">
    <property type="component" value="Unassembled WGS sequence"/>
</dbReference>
<dbReference type="EMBL" id="BMAT01003081">
    <property type="protein sequence ID" value="GFS19687.1"/>
    <property type="molecule type" value="Genomic_DNA"/>
</dbReference>